<sequence>MECRLPESVVFLQDSNHKDFRDICMDGEECSMENCELNHDNIYCMLKYELDHNAELENRVLHVSESKPESYEGTVKHFDDSKKLLMKGKADTGAEVEIAGAISISHTLPKDQSLDGELFDNKYNQDQEMNKEACSDKSNIPDSTFREGSKPNSKEKKGSSIEDGTPMRSLASLFASQNTEKLPDFEDSTVLVVSASKQCNDNISVRSSSTNSTKSFAFPVLTSEWTGSPAKMVEAGKRDFKKRSCCWRMCF</sequence>
<evidence type="ECO:0000256" key="1">
    <source>
        <dbReference type="SAM" id="MobiDB-lite"/>
    </source>
</evidence>
<feature type="compositionally biased region" description="Basic and acidic residues" evidence="1">
    <location>
        <begin position="144"/>
        <end position="160"/>
    </location>
</feature>
<dbReference type="PANTHER" id="PTHR33914:SF20">
    <property type="match status" value="1"/>
</dbReference>
<proteinExistence type="predicted"/>
<dbReference type="RefSeq" id="XP_016439590.1">
    <property type="nucleotide sequence ID" value="XM_016584104.1"/>
</dbReference>
<reference evidence="2" key="1">
    <citation type="submission" date="2025-08" db="UniProtKB">
        <authorList>
            <consortium name="RefSeq"/>
        </authorList>
    </citation>
    <scope>IDENTIFICATION</scope>
</reference>
<dbReference type="GO" id="GO:0009786">
    <property type="term" value="P:regulation of asymmetric cell division"/>
    <property type="evidence" value="ECO:0000318"/>
    <property type="project" value="GO_Central"/>
</dbReference>
<dbReference type="STRING" id="4097.A0A1S3XHZ2"/>
<organism evidence="2">
    <name type="scientific">Nicotiana tabacum</name>
    <name type="common">Common tobacco</name>
    <dbReference type="NCBI Taxonomy" id="4097"/>
    <lineage>
        <taxon>Eukaryota</taxon>
        <taxon>Viridiplantae</taxon>
        <taxon>Streptophyta</taxon>
        <taxon>Embryophyta</taxon>
        <taxon>Tracheophyta</taxon>
        <taxon>Spermatophyta</taxon>
        <taxon>Magnoliopsida</taxon>
        <taxon>eudicotyledons</taxon>
        <taxon>Gunneridae</taxon>
        <taxon>Pentapetalae</taxon>
        <taxon>asterids</taxon>
        <taxon>lamiids</taxon>
        <taxon>Solanales</taxon>
        <taxon>Solanaceae</taxon>
        <taxon>Nicotianoideae</taxon>
        <taxon>Nicotianeae</taxon>
        <taxon>Nicotiana</taxon>
    </lineage>
</organism>
<dbReference type="OrthoDB" id="1280826at2759"/>
<dbReference type="PANTHER" id="PTHR33914">
    <property type="entry name" value="18S PRE-RIBOSOMAL ASSEMBLY PROTEIN GAR2-LIKE PROTEIN"/>
    <property type="match status" value="1"/>
</dbReference>
<gene>
    <name evidence="2" type="primary">LOC107765455</name>
</gene>
<evidence type="ECO:0008006" key="3">
    <source>
        <dbReference type="Google" id="ProtNLM"/>
    </source>
</evidence>
<dbReference type="PaxDb" id="4097-A0A1S3XHZ2"/>
<accession>A0A1S3XHZ2</accession>
<dbReference type="KEGG" id="nta:107765455"/>
<evidence type="ECO:0000313" key="2">
    <source>
        <dbReference type="RefSeq" id="XP_016439590.1"/>
    </source>
</evidence>
<dbReference type="OMA" id="SNHQVFK"/>
<dbReference type="InterPro" id="IPR040378">
    <property type="entry name" value="BASL"/>
</dbReference>
<dbReference type="AlphaFoldDB" id="A0A1S3XHZ2"/>
<feature type="region of interest" description="Disordered" evidence="1">
    <location>
        <begin position="128"/>
        <end position="166"/>
    </location>
</feature>
<protein>
    <recommendedName>
        <fullName evidence="3">Protein BREAKING OF ASYMMETRY IN THE STOMATAL LINEAGE-like</fullName>
    </recommendedName>
</protein>
<name>A0A1S3XHZ2_TOBAC</name>